<feature type="region of interest" description="Disordered" evidence="1">
    <location>
        <begin position="297"/>
        <end position="316"/>
    </location>
</feature>
<feature type="region of interest" description="Disordered" evidence="1">
    <location>
        <begin position="422"/>
        <end position="456"/>
    </location>
</feature>
<dbReference type="EMBL" id="VJMJ01000147">
    <property type="protein sequence ID" value="KAF0731008.1"/>
    <property type="molecule type" value="Genomic_DNA"/>
</dbReference>
<dbReference type="VEuPathDB" id="FungiDB:AeMF1_014542"/>
<dbReference type="PANTHER" id="PTHR16078">
    <property type="entry name" value="COILED-COIL DOMAIN-CONTAINING PROTEIN 87"/>
    <property type="match status" value="1"/>
</dbReference>
<sequence>MRSETKHVVVDARMPQVLEPLRVPTKLHDRLDKAHKRIITSKEGYHFSSAATPPRESTKKNLPDVILRNKLLAFESKWQCTTKTSVLYDPLDTSFERLSIEEREEVMNRIHTRVEAITEAVEAKYRRKKQDLDDQGIFDPEVNARRVQTMYLVELQRRCSLDAIKAQVLSEMERESAAPMSFDGSFGRSRPSNPINVLGSLLKDVEQTPQDLKGAQKLQRLLRNMNKSTSEPTLKEDVRGRRASFTSAASIAPSMRALSLVASIGPGNQLAKANSRLDERQVLFSRHPEIAAVIHALRSPEDDDKRQSSGDSKASQAIDEWNSQALMFEQIGARLNAELRRRTESYLIDQTAPEPMTPAQWSQMEHLSKLMRAKKLNVATDDGQIEASGEQLEVRKARTHAQYMEWQDAISRRRLRRQLADLNNGTDTPVPDEADAMPADPQELQRRPSTILNDRVRKVVERQPSVVIGLVGKSRGKSNSPIVRHTTKRMVKRRESALSWEWLPPNSTTETRPPETKRHVEPPATTSSSLPDAPRAEASPSPHRTSRVHRHSVIFDSRESLQKRLEAVWTQLAMPYHLKLNMLEKYASHDGAEALHSAISLWEAAADAVVLRETLLAMAAKARQDLVQTELDMYWSQLENMPTVQQFLPRDLPSTSTFGRWVSVDFDVETDSRWAD</sequence>
<dbReference type="Proteomes" id="UP000481153">
    <property type="component" value="Unassembled WGS sequence"/>
</dbReference>
<feature type="compositionally biased region" description="Basic and acidic residues" evidence="1">
    <location>
        <begin position="512"/>
        <end position="521"/>
    </location>
</feature>
<feature type="region of interest" description="Disordered" evidence="1">
    <location>
        <begin position="501"/>
        <end position="551"/>
    </location>
</feature>
<reference evidence="2 3" key="1">
    <citation type="submission" date="2019-07" db="EMBL/GenBank/DDBJ databases">
        <title>Genomics analysis of Aphanomyces spp. identifies a new class of oomycete effector associated with host adaptation.</title>
        <authorList>
            <person name="Gaulin E."/>
        </authorList>
    </citation>
    <scope>NUCLEOTIDE SEQUENCE [LARGE SCALE GENOMIC DNA]</scope>
    <source>
        <strain evidence="2 3">ATCC 201684</strain>
    </source>
</reference>
<protein>
    <submittedName>
        <fullName evidence="2">Uncharacterized protein</fullName>
    </submittedName>
</protein>
<accession>A0A6G0WU75</accession>
<keyword evidence="3" id="KW-1185">Reference proteome</keyword>
<comment type="caution">
    <text evidence="2">The sequence shown here is derived from an EMBL/GenBank/DDBJ whole genome shotgun (WGS) entry which is preliminary data.</text>
</comment>
<evidence type="ECO:0000313" key="3">
    <source>
        <dbReference type="Proteomes" id="UP000481153"/>
    </source>
</evidence>
<evidence type="ECO:0000313" key="2">
    <source>
        <dbReference type="EMBL" id="KAF0731008.1"/>
    </source>
</evidence>
<gene>
    <name evidence="2" type="ORF">Ae201684_011560</name>
</gene>
<dbReference type="PANTHER" id="PTHR16078:SF1">
    <property type="entry name" value="COILED-COIL DOMAIN-CONTAINING PROTEIN 87"/>
    <property type="match status" value="1"/>
</dbReference>
<proteinExistence type="predicted"/>
<feature type="compositionally biased region" description="Basic and acidic residues" evidence="1">
    <location>
        <begin position="298"/>
        <end position="308"/>
    </location>
</feature>
<organism evidence="2 3">
    <name type="scientific">Aphanomyces euteiches</name>
    <dbReference type="NCBI Taxonomy" id="100861"/>
    <lineage>
        <taxon>Eukaryota</taxon>
        <taxon>Sar</taxon>
        <taxon>Stramenopiles</taxon>
        <taxon>Oomycota</taxon>
        <taxon>Saprolegniomycetes</taxon>
        <taxon>Saprolegniales</taxon>
        <taxon>Verrucalvaceae</taxon>
        <taxon>Aphanomyces</taxon>
    </lineage>
</organism>
<evidence type="ECO:0000256" key="1">
    <source>
        <dbReference type="SAM" id="MobiDB-lite"/>
    </source>
</evidence>
<name>A0A6G0WU75_9STRA</name>
<dbReference type="InterPro" id="IPR037383">
    <property type="entry name" value="CCDC87"/>
</dbReference>
<dbReference type="AlphaFoldDB" id="A0A6G0WU75"/>